<protein>
    <submittedName>
        <fullName evidence="4">3-hydroxybutyryl-CoA dehydrogenase</fullName>
    </submittedName>
</protein>
<name>A0A7V2B0L6_RHOMR</name>
<evidence type="ECO:0000259" key="3">
    <source>
        <dbReference type="Pfam" id="PF02737"/>
    </source>
</evidence>
<accession>A0A7V2B0L6</accession>
<dbReference type="EMBL" id="DSGB01000005">
    <property type="protein sequence ID" value="HER96073.1"/>
    <property type="molecule type" value="Genomic_DNA"/>
</dbReference>
<comment type="caution">
    <text evidence="4">The sequence shown here is derived from an EMBL/GenBank/DDBJ whole genome shotgun (WGS) entry which is preliminary data.</text>
</comment>
<dbReference type="FunFam" id="3.40.50.720:FF:000009">
    <property type="entry name" value="Fatty oxidation complex, alpha subunit"/>
    <property type="match status" value="1"/>
</dbReference>
<dbReference type="Gene3D" id="3.40.50.720">
    <property type="entry name" value="NAD(P)-binding Rossmann-like Domain"/>
    <property type="match status" value="1"/>
</dbReference>
<dbReference type="InterPro" id="IPR006176">
    <property type="entry name" value="3-OHacyl-CoA_DH_NAD-bd"/>
</dbReference>
<dbReference type="InterPro" id="IPR006180">
    <property type="entry name" value="3-OHacyl-CoA_DH_CS"/>
</dbReference>
<reference evidence="4" key="1">
    <citation type="journal article" date="2020" name="mSystems">
        <title>Genome- and Community-Level Interaction Insights into Carbon Utilization and Element Cycling Functions of Hydrothermarchaeota in Hydrothermal Sediment.</title>
        <authorList>
            <person name="Zhou Z."/>
            <person name="Liu Y."/>
            <person name="Xu W."/>
            <person name="Pan J."/>
            <person name="Luo Z.H."/>
            <person name="Li M."/>
        </authorList>
    </citation>
    <scope>NUCLEOTIDE SEQUENCE [LARGE SCALE GENOMIC DNA]</scope>
    <source>
        <strain evidence="4">SpSt-143</strain>
    </source>
</reference>
<dbReference type="Gene3D" id="1.10.1040.50">
    <property type="match status" value="1"/>
</dbReference>
<dbReference type="SUPFAM" id="SSF51735">
    <property type="entry name" value="NAD(P)-binding Rossmann-fold domains"/>
    <property type="match status" value="1"/>
</dbReference>
<evidence type="ECO:0000313" key="4">
    <source>
        <dbReference type="EMBL" id="HER96073.1"/>
    </source>
</evidence>
<dbReference type="GO" id="GO:0070403">
    <property type="term" value="F:NAD+ binding"/>
    <property type="evidence" value="ECO:0007669"/>
    <property type="project" value="InterPro"/>
</dbReference>
<sequence length="394" mass="44151">MSSSLPTIGVIGAGTMGRGIAQVAASSGHPVLLYDIRPQALEEAQQHLERILHRLVEKGQLAPAQAAETLRRITFLSDSLEPFRSCSLLIEAIAEDLAAKQTLFAQLERWTAAEALLATNTSSLSVTAIAAACRHPERVLGLHFFNPAPLMPLVEVVPGLATTSEVIERAYTLMESWGKVPVIARDTPGFIVNRIARPFYGEALRLLEEGVADVPTIDWALCTFGGFRMGPFALMDLIGNDINYKVTETLWKAFFYEPRYRPSFMQQRLVEAGRLGRKTGRGFYDYREGAQNPPPTTDAKLGQQIFERVLAMLINEAVDAVFWRIASPTDIDRAMILGVNYPKGLLHWAEELGLATVLHWMETLYATYREERYRPSPLWQQMLQQGRRFFEETP</sequence>
<dbReference type="PANTHER" id="PTHR48075:SF5">
    <property type="entry name" value="3-HYDROXYBUTYRYL-COA DEHYDROGENASE"/>
    <property type="match status" value="1"/>
</dbReference>
<dbReference type="InterPro" id="IPR036291">
    <property type="entry name" value="NAD(P)-bd_dom_sf"/>
</dbReference>
<dbReference type="PANTHER" id="PTHR48075">
    <property type="entry name" value="3-HYDROXYACYL-COA DEHYDROGENASE FAMILY PROTEIN"/>
    <property type="match status" value="1"/>
</dbReference>
<feature type="domain" description="3-hydroxyacyl-CoA dehydrogenase C-terminal" evidence="2">
    <location>
        <begin position="306"/>
        <end position="387"/>
    </location>
</feature>
<feature type="domain" description="3-hydroxyacyl-CoA dehydrogenase NAD binding" evidence="3">
    <location>
        <begin position="7"/>
        <end position="186"/>
    </location>
</feature>
<dbReference type="PROSITE" id="PS00067">
    <property type="entry name" value="3HCDH"/>
    <property type="match status" value="1"/>
</dbReference>
<evidence type="ECO:0000259" key="2">
    <source>
        <dbReference type="Pfam" id="PF00725"/>
    </source>
</evidence>
<dbReference type="AlphaFoldDB" id="A0A7V2B0L6"/>
<evidence type="ECO:0000256" key="1">
    <source>
        <dbReference type="ARBA" id="ARBA00023002"/>
    </source>
</evidence>
<dbReference type="GO" id="GO:0006631">
    <property type="term" value="P:fatty acid metabolic process"/>
    <property type="evidence" value="ECO:0007669"/>
    <property type="project" value="InterPro"/>
</dbReference>
<gene>
    <name evidence="4" type="ORF">ENO59_06095</name>
</gene>
<dbReference type="InterPro" id="IPR006108">
    <property type="entry name" value="3HC_DH_C"/>
</dbReference>
<feature type="domain" description="3-hydroxyacyl-CoA dehydrogenase C-terminal" evidence="2">
    <location>
        <begin position="189"/>
        <end position="286"/>
    </location>
</feature>
<proteinExistence type="predicted"/>
<dbReference type="InterPro" id="IPR008927">
    <property type="entry name" value="6-PGluconate_DH-like_C_sf"/>
</dbReference>
<keyword evidence="1" id="KW-0560">Oxidoreductase</keyword>
<dbReference type="SUPFAM" id="SSF48179">
    <property type="entry name" value="6-phosphogluconate dehydrogenase C-terminal domain-like"/>
    <property type="match status" value="2"/>
</dbReference>
<dbReference type="Pfam" id="PF02737">
    <property type="entry name" value="3HCDH_N"/>
    <property type="match status" value="1"/>
</dbReference>
<organism evidence="4">
    <name type="scientific">Rhodothermus marinus</name>
    <name type="common">Rhodothermus obamensis</name>
    <dbReference type="NCBI Taxonomy" id="29549"/>
    <lineage>
        <taxon>Bacteria</taxon>
        <taxon>Pseudomonadati</taxon>
        <taxon>Rhodothermota</taxon>
        <taxon>Rhodothermia</taxon>
        <taxon>Rhodothermales</taxon>
        <taxon>Rhodothermaceae</taxon>
        <taxon>Rhodothermus</taxon>
    </lineage>
</organism>
<dbReference type="GO" id="GO:0016616">
    <property type="term" value="F:oxidoreductase activity, acting on the CH-OH group of donors, NAD or NADP as acceptor"/>
    <property type="evidence" value="ECO:0007669"/>
    <property type="project" value="InterPro"/>
</dbReference>
<dbReference type="Pfam" id="PF00725">
    <property type="entry name" value="3HCDH"/>
    <property type="match status" value="2"/>
</dbReference>